<protein>
    <submittedName>
        <fullName evidence="1">Uncharacterized protein</fullName>
    </submittedName>
</protein>
<sequence length="162" mass="17685">MPNIISIAFDQRTLRAGGVDHQLYQDKLIAALPNHKLQFSIARDIPQSLGMPLALSIVGGADAHEAHEAARQIWPTVLNTAMMSTSTQPDVVSVLGEQIRVGHFTVSRNGDETWRLERVREIYKVDGNAITFGLGPIGHASRTVLKHEKVAVTRESVTSVGI</sequence>
<organism evidence="1 2">
    <name type="scientific">Paraburkholderia polaris</name>
    <dbReference type="NCBI Taxonomy" id="2728848"/>
    <lineage>
        <taxon>Bacteria</taxon>
        <taxon>Pseudomonadati</taxon>
        <taxon>Pseudomonadota</taxon>
        <taxon>Betaproteobacteria</taxon>
        <taxon>Burkholderiales</taxon>
        <taxon>Burkholderiaceae</taxon>
        <taxon>Paraburkholderia</taxon>
    </lineage>
</organism>
<gene>
    <name evidence="1" type="ORF">HHL24_27180</name>
</gene>
<accession>A0A848IN42</accession>
<name>A0A848IN42_9BURK</name>
<evidence type="ECO:0000313" key="2">
    <source>
        <dbReference type="Proteomes" id="UP000544134"/>
    </source>
</evidence>
<reference evidence="1 2" key="1">
    <citation type="submission" date="2020-04" db="EMBL/GenBank/DDBJ databases">
        <title>Paraburkholderia sp. RP-4-7 isolated from soil.</title>
        <authorList>
            <person name="Dahal R.H."/>
        </authorList>
    </citation>
    <scope>NUCLEOTIDE SEQUENCE [LARGE SCALE GENOMIC DNA]</scope>
    <source>
        <strain evidence="1 2">RP-4-7</strain>
    </source>
</reference>
<comment type="caution">
    <text evidence="1">The sequence shown here is derived from an EMBL/GenBank/DDBJ whole genome shotgun (WGS) entry which is preliminary data.</text>
</comment>
<dbReference type="RefSeq" id="WP_169488434.1">
    <property type="nucleotide sequence ID" value="NZ_JABBGJ010000031.1"/>
</dbReference>
<dbReference type="EMBL" id="JABBGJ010000031">
    <property type="protein sequence ID" value="NMM01609.1"/>
    <property type="molecule type" value="Genomic_DNA"/>
</dbReference>
<dbReference type="Proteomes" id="UP000544134">
    <property type="component" value="Unassembled WGS sequence"/>
</dbReference>
<proteinExistence type="predicted"/>
<evidence type="ECO:0000313" key="1">
    <source>
        <dbReference type="EMBL" id="NMM01609.1"/>
    </source>
</evidence>
<keyword evidence="2" id="KW-1185">Reference proteome</keyword>
<dbReference type="AlphaFoldDB" id="A0A848IN42"/>